<evidence type="ECO:0000313" key="2">
    <source>
        <dbReference type="Proteomes" id="UP001139150"/>
    </source>
</evidence>
<comment type="caution">
    <text evidence="1">The sequence shown here is derived from an EMBL/GenBank/DDBJ whole genome shotgun (WGS) entry which is preliminary data.</text>
</comment>
<sequence length="114" mass="12870">MSKRNISRCAIPVKRAKDNMIYVKVVNQNADFRRKFLINAYDKDSASKDLLPIYVGETVKDNDSLGAGEEKVYKIDVTDIKRKVVFEIVQERGGSGIGVSSKNKGPFNVEIRFK</sequence>
<organism evidence="1 2">
    <name type="scientific">Halalkalibacter alkaliphilus</name>
    <dbReference type="NCBI Taxonomy" id="2917993"/>
    <lineage>
        <taxon>Bacteria</taxon>
        <taxon>Bacillati</taxon>
        <taxon>Bacillota</taxon>
        <taxon>Bacilli</taxon>
        <taxon>Bacillales</taxon>
        <taxon>Bacillaceae</taxon>
        <taxon>Halalkalibacter</taxon>
    </lineage>
</organism>
<accession>A0A9X2CWZ0</accession>
<dbReference type="RefSeq" id="WP_250098743.1">
    <property type="nucleotide sequence ID" value="NZ_JAKRYL010000045.1"/>
</dbReference>
<dbReference type="EMBL" id="JAKRYL010000045">
    <property type="protein sequence ID" value="MCL7749895.1"/>
    <property type="molecule type" value="Genomic_DNA"/>
</dbReference>
<proteinExistence type="predicted"/>
<name>A0A9X2CWZ0_9BACI</name>
<reference evidence="1" key="1">
    <citation type="submission" date="2022-02" db="EMBL/GenBank/DDBJ databases">
        <title>Halalkalibacter sp. nov. isolated from Lonar Lake, India.</title>
        <authorList>
            <person name="Joshi A."/>
            <person name="Thite S."/>
            <person name="Lodha T."/>
        </authorList>
    </citation>
    <scope>NUCLEOTIDE SEQUENCE</scope>
    <source>
        <strain evidence="1">MEB205</strain>
    </source>
</reference>
<protein>
    <submittedName>
        <fullName evidence="1">Uncharacterized protein</fullName>
    </submittedName>
</protein>
<keyword evidence="2" id="KW-1185">Reference proteome</keyword>
<dbReference type="Proteomes" id="UP001139150">
    <property type="component" value="Unassembled WGS sequence"/>
</dbReference>
<evidence type="ECO:0000313" key="1">
    <source>
        <dbReference type="EMBL" id="MCL7749895.1"/>
    </source>
</evidence>
<dbReference type="AlphaFoldDB" id="A0A9X2CWZ0"/>
<gene>
    <name evidence="1" type="ORF">MF646_22585</name>
</gene>